<evidence type="ECO:0000313" key="5">
    <source>
        <dbReference type="Proteomes" id="UP000267251"/>
    </source>
</evidence>
<dbReference type="PANTHER" id="PTHR24173">
    <property type="entry name" value="ANKYRIN REPEAT CONTAINING"/>
    <property type="match status" value="1"/>
</dbReference>
<feature type="repeat" description="ANK" evidence="3">
    <location>
        <begin position="94"/>
        <end position="119"/>
    </location>
</feature>
<organism evidence="4 5">
    <name type="scientific">Piptocephalis cylindrospora</name>
    <dbReference type="NCBI Taxonomy" id="1907219"/>
    <lineage>
        <taxon>Eukaryota</taxon>
        <taxon>Fungi</taxon>
        <taxon>Fungi incertae sedis</taxon>
        <taxon>Zoopagomycota</taxon>
        <taxon>Zoopagomycotina</taxon>
        <taxon>Zoopagomycetes</taxon>
        <taxon>Zoopagales</taxon>
        <taxon>Piptocephalidaceae</taxon>
        <taxon>Piptocephalis</taxon>
    </lineage>
</organism>
<dbReference type="PROSITE" id="PS50297">
    <property type="entry name" value="ANK_REP_REGION"/>
    <property type="match status" value="2"/>
</dbReference>
<accession>A0A4P9Y7B2</accession>
<dbReference type="Pfam" id="PF12796">
    <property type="entry name" value="Ank_2"/>
    <property type="match status" value="1"/>
</dbReference>
<name>A0A4P9Y7B2_9FUNG</name>
<dbReference type="Gene3D" id="1.25.40.20">
    <property type="entry name" value="Ankyrin repeat-containing domain"/>
    <property type="match status" value="1"/>
</dbReference>
<evidence type="ECO:0000256" key="3">
    <source>
        <dbReference type="PROSITE-ProRule" id="PRU00023"/>
    </source>
</evidence>
<dbReference type="PROSITE" id="PS50088">
    <property type="entry name" value="ANK_REPEAT"/>
    <property type="match status" value="2"/>
</dbReference>
<dbReference type="AlphaFoldDB" id="A0A4P9Y7B2"/>
<protein>
    <submittedName>
        <fullName evidence="4">Uncharacterized protein</fullName>
    </submittedName>
</protein>
<dbReference type="InterPro" id="IPR002110">
    <property type="entry name" value="Ankyrin_rpt"/>
</dbReference>
<dbReference type="SUPFAM" id="SSF48403">
    <property type="entry name" value="Ankyrin repeat"/>
    <property type="match status" value="1"/>
</dbReference>
<proteinExistence type="predicted"/>
<dbReference type="InterPro" id="IPR036770">
    <property type="entry name" value="Ankyrin_rpt-contain_sf"/>
</dbReference>
<keyword evidence="2 3" id="KW-0040">ANK repeat</keyword>
<evidence type="ECO:0000256" key="2">
    <source>
        <dbReference type="ARBA" id="ARBA00023043"/>
    </source>
</evidence>
<reference evidence="5" key="1">
    <citation type="journal article" date="2018" name="Nat. Microbiol.">
        <title>Leveraging single-cell genomics to expand the fungal tree of life.</title>
        <authorList>
            <person name="Ahrendt S.R."/>
            <person name="Quandt C.A."/>
            <person name="Ciobanu D."/>
            <person name="Clum A."/>
            <person name="Salamov A."/>
            <person name="Andreopoulos B."/>
            <person name="Cheng J.F."/>
            <person name="Woyke T."/>
            <person name="Pelin A."/>
            <person name="Henrissat B."/>
            <person name="Reynolds N.K."/>
            <person name="Benny G.L."/>
            <person name="Smith M.E."/>
            <person name="James T.Y."/>
            <person name="Grigoriev I.V."/>
        </authorList>
    </citation>
    <scope>NUCLEOTIDE SEQUENCE [LARGE SCALE GENOMIC DNA]</scope>
</reference>
<keyword evidence="1" id="KW-0677">Repeat</keyword>
<dbReference type="EMBL" id="KZ987767">
    <property type="protein sequence ID" value="RKP15006.1"/>
    <property type="molecule type" value="Genomic_DNA"/>
</dbReference>
<dbReference type="SMART" id="SM00248">
    <property type="entry name" value="ANK"/>
    <property type="match status" value="2"/>
</dbReference>
<keyword evidence="5" id="KW-1185">Reference proteome</keyword>
<evidence type="ECO:0000313" key="4">
    <source>
        <dbReference type="EMBL" id="RKP15006.1"/>
    </source>
</evidence>
<sequence>MNDPYDDNKSAMVRELDPYERSRFNSNLQDAVRRGDTRKSTGWRVFTHLLKDKVSVRYLPGSSTPLHIATKLGHNDCIGVLLSFGFDINAPDHEGKTPLTLAIEYQRADTATLLMENGATTFSAQVIEPVRDDEMDALADCLTGMSNETDGKSTVVTSVDVNHLLSNMQGVHLK</sequence>
<gene>
    <name evidence="4" type="ORF">BJ684DRAFT_14710</name>
</gene>
<dbReference type="OrthoDB" id="4772757at2759"/>
<dbReference type="Proteomes" id="UP000267251">
    <property type="component" value="Unassembled WGS sequence"/>
</dbReference>
<dbReference type="PANTHER" id="PTHR24173:SF74">
    <property type="entry name" value="ANKYRIN REPEAT DOMAIN-CONTAINING PROTEIN 16"/>
    <property type="match status" value="1"/>
</dbReference>
<evidence type="ECO:0000256" key="1">
    <source>
        <dbReference type="ARBA" id="ARBA00022737"/>
    </source>
</evidence>
<feature type="repeat" description="ANK" evidence="3">
    <location>
        <begin position="61"/>
        <end position="93"/>
    </location>
</feature>